<feature type="domain" description="Helix-turn-helix" evidence="1">
    <location>
        <begin position="15"/>
        <end position="69"/>
    </location>
</feature>
<evidence type="ECO:0000313" key="3">
    <source>
        <dbReference type="Proteomes" id="UP000281547"/>
    </source>
</evidence>
<dbReference type="EMBL" id="RZNJ01000002">
    <property type="protein sequence ID" value="RUT32620.1"/>
    <property type="molecule type" value="Genomic_DNA"/>
</dbReference>
<evidence type="ECO:0000259" key="1">
    <source>
        <dbReference type="Pfam" id="PF12728"/>
    </source>
</evidence>
<protein>
    <submittedName>
        <fullName evidence="2">DNA-binding protein</fullName>
    </submittedName>
</protein>
<gene>
    <name evidence="2" type="ORF">EMQ25_05585</name>
</gene>
<accession>A0A433XEZ0</accession>
<dbReference type="GO" id="GO:0003677">
    <property type="term" value="F:DNA binding"/>
    <property type="evidence" value="ECO:0007669"/>
    <property type="project" value="UniProtKB-KW"/>
</dbReference>
<comment type="caution">
    <text evidence="2">The sequence shown here is derived from an EMBL/GenBank/DDBJ whole genome shotgun (WGS) entry which is preliminary data.</text>
</comment>
<evidence type="ECO:0000313" key="2">
    <source>
        <dbReference type="EMBL" id="RUT32620.1"/>
    </source>
</evidence>
<name>A0A433XEZ0_9HYPH</name>
<dbReference type="Proteomes" id="UP000281547">
    <property type="component" value="Unassembled WGS sequence"/>
</dbReference>
<reference evidence="2 3" key="1">
    <citation type="journal article" date="2016" name="Int. J. Syst. Evol. Microbiol.">
        <title>Arsenicitalea aurantiaca gen. nov., sp. nov., a new member of the family Hyphomicrobiaceae, isolated from high-arsenic sediment.</title>
        <authorList>
            <person name="Mu Y."/>
            <person name="Zhou L."/>
            <person name="Zeng X.C."/>
            <person name="Liu L."/>
            <person name="Pan Y."/>
            <person name="Chen X."/>
            <person name="Wang J."/>
            <person name="Li S."/>
            <person name="Li W.J."/>
            <person name="Wang Y."/>
        </authorList>
    </citation>
    <scope>NUCLEOTIDE SEQUENCE [LARGE SCALE GENOMIC DNA]</scope>
    <source>
        <strain evidence="2 3">42-50</strain>
    </source>
</reference>
<proteinExistence type="predicted"/>
<keyword evidence="3" id="KW-1185">Reference proteome</keyword>
<sequence>MVAGFEVMPGDIEKLLTPAEVADMLSLSERHLRSLTAEGSIAAINISLLGARPRYRYEPSEVEDFKSRRKVVLQEVFPTSRPASRGFSLRGASTGASSLEEIRARLVAKRTAGKK</sequence>
<keyword evidence="2" id="KW-0238">DNA-binding</keyword>
<organism evidence="2 3">
    <name type="scientific">Arsenicitalea aurantiaca</name>
    <dbReference type="NCBI Taxonomy" id="1783274"/>
    <lineage>
        <taxon>Bacteria</taxon>
        <taxon>Pseudomonadati</taxon>
        <taxon>Pseudomonadota</taxon>
        <taxon>Alphaproteobacteria</taxon>
        <taxon>Hyphomicrobiales</taxon>
        <taxon>Devosiaceae</taxon>
        <taxon>Arsenicitalea</taxon>
    </lineage>
</organism>
<dbReference type="AlphaFoldDB" id="A0A433XEZ0"/>
<dbReference type="Pfam" id="PF12728">
    <property type="entry name" value="HTH_17"/>
    <property type="match status" value="1"/>
</dbReference>
<dbReference type="InterPro" id="IPR041657">
    <property type="entry name" value="HTH_17"/>
</dbReference>